<reference evidence="1" key="1">
    <citation type="submission" date="2021-03" db="EMBL/GenBank/DDBJ databases">
        <authorList>
            <consortium name="DOE Joint Genome Institute"/>
            <person name="Ahrendt S."/>
            <person name="Looney B.P."/>
            <person name="Miyauchi S."/>
            <person name="Morin E."/>
            <person name="Drula E."/>
            <person name="Courty P.E."/>
            <person name="Chicoki N."/>
            <person name="Fauchery L."/>
            <person name="Kohler A."/>
            <person name="Kuo A."/>
            <person name="Labutti K."/>
            <person name="Pangilinan J."/>
            <person name="Lipzen A."/>
            <person name="Riley R."/>
            <person name="Andreopoulos W."/>
            <person name="He G."/>
            <person name="Johnson J."/>
            <person name="Barry K.W."/>
            <person name="Grigoriev I.V."/>
            <person name="Nagy L."/>
            <person name="Hibbett D."/>
            <person name="Henrissat B."/>
            <person name="Matheny P.B."/>
            <person name="Labbe J."/>
            <person name="Martin F."/>
        </authorList>
    </citation>
    <scope>NUCLEOTIDE SEQUENCE</scope>
    <source>
        <strain evidence="1">HHB10654</strain>
    </source>
</reference>
<reference evidence="1" key="2">
    <citation type="journal article" date="2022" name="New Phytol.">
        <title>Evolutionary transition to the ectomycorrhizal habit in the genomes of a hyperdiverse lineage of mushroom-forming fungi.</title>
        <authorList>
            <person name="Looney B."/>
            <person name="Miyauchi S."/>
            <person name="Morin E."/>
            <person name="Drula E."/>
            <person name="Courty P.E."/>
            <person name="Kohler A."/>
            <person name="Kuo A."/>
            <person name="LaButti K."/>
            <person name="Pangilinan J."/>
            <person name="Lipzen A."/>
            <person name="Riley R."/>
            <person name="Andreopoulos W."/>
            <person name="He G."/>
            <person name="Johnson J."/>
            <person name="Nolan M."/>
            <person name="Tritt A."/>
            <person name="Barry K.W."/>
            <person name="Grigoriev I.V."/>
            <person name="Nagy L.G."/>
            <person name="Hibbett D."/>
            <person name="Henrissat B."/>
            <person name="Matheny P.B."/>
            <person name="Labbe J."/>
            <person name="Martin F.M."/>
        </authorList>
    </citation>
    <scope>NUCLEOTIDE SEQUENCE</scope>
    <source>
        <strain evidence="1">HHB10654</strain>
    </source>
</reference>
<dbReference type="Proteomes" id="UP000814140">
    <property type="component" value="Unassembled WGS sequence"/>
</dbReference>
<proteinExistence type="predicted"/>
<organism evidence="1 2">
    <name type="scientific">Artomyces pyxidatus</name>
    <dbReference type="NCBI Taxonomy" id="48021"/>
    <lineage>
        <taxon>Eukaryota</taxon>
        <taxon>Fungi</taxon>
        <taxon>Dikarya</taxon>
        <taxon>Basidiomycota</taxon>
        <taxon>Agaricomycotina</taxon>
        <taxon>Agaricomycetes</taxon>
        <taxon>Russulales</taxon>
        <taxon>Auriscalpiaceae</taxon>
        <taxon>Artomyces</taxon>
    </lineage>
</organism>
<evidence type="ECO:0000313" key="1">
    <source>
        <dbReference type="EMBL" id="KAI0058113.1"/>
    </source>
</evidence>
<comment type="caution">
    <text evidence="1">The sequence shown here is derived from an EMBL/GenBank/DDBJ whole genome shotgun (WGS) entry which is preliminary data.</text>
</comment>
<keyword evidence="2" id="KW-1185">Reference proteome</keyword>
<name>A0ACB8SPD3_9AGAM</name>
<sequence>MQGALLTVLASAVAAAARAAQQPLEPVDGIAQDTYNELHRFAQYSSAVYQPLCPRPLGNALVESFSNILTHVHGFVARDDARRELVVAFRGSQQLSDMVTDANLMLVPLALHGIPPETTSDAEIHAGFLIAYNSVCNMVVSAVREELDVYPDYSVVAVGHSMGGALASIASLSLKYHIPSAAVRLFTYGMLYATGNAGFADLMHDMIGDANMYRARNIDGVSTLVPESLGYRHHATEYWQHAEPPDSSTVRQCEGQEDPECSKSILSTGINTAHFVYFGQMMTVDATLCL</sequence>
<dbReference type="EMBL" id="MU277239">
    <property type="protein sequence ID" value="KAI0058113.1"/>
    <property type="molecule type" value="Genomic_DNA"/>
</dbReference>
<protein>
    <submittedName>
        <fullName evidence="1">Alpha/beta-hydrolase</fullName>
    </submittedName>
</protein>
<evidence type="ECO:0000313" key="2">
    <source>
        <dbReference type="Proteomes" id="UP000814140"/>
    </source>
</evidence>
<accession>A0ACB8SPD3</accession>
<gene>
    <name evidence="1" type="ORF">BV25DRAFT_1811426</name>
</gene>